<dbReference type="GO" id="GO:0000981">
    <property type="term" value="F:DNA-binding transcription factor activity, RNA polymerase II-specific"/>
    <property type="evidence" value="ECO:0007669"/>
    <property type="project" value="InterPro"/>
</dbReference>
<dbReference type="PROSITE" id="PS00463">
    <property type="entry name" value="ZN2_CY6_FUNGAL_1"/>
    <property type="match status" value="1"/>
</dbReference>
<reference evidence="4" key="1">
    <citation type="submission" date="2022-10" db="EMBL/GenBank/DDBJ databases">
        <title>Determination and structural analysis of whole genome sequence of Sarocladium strictum F4-1.</title>
        <authorList>
            <person name="Hu L."/>
            <person name="Jiang Y."/>
        </authorList>
    </citation>
    <scope>NUCLEOTIDE SEQUENCE</scope>
    <source>
        <strain evidence="4">F4-1</strain>
    </source>
</reference>
<dbReference type="GO" id="GO:0008270">
    <property type="term" value="F:zinc ion binding"/>
    <property type="evidence" value="ECO:0007669"/>
    <property type="project" value="InterPro"/>
</dbReference>
<dbReference type="Gene3D" id="4.10.240.10">
    <property type="entry name" value="Zn(2)-C6 fungal-type DNA-binding domain"/>
    <property type="match status" value="1"/>
</dbReference>
<keyword evidence="5" id="KW-1185">Reference proteome</keyword>
<dbReference type="PROSITE" id="PS50048">
    <property type="entry name" value="ZN2_CY6_FUNGAL_2"/>
    <property type="match status" value="1"/>
</dbReference>
<name>A0AA39GD04_SARSR</name>
<proteinExistence type="predicted"/>
<protein>
    <recommendedName>
        <fullName evidence="3">Zn(2)-C6 fungal-type domain-containing protein</fullName>
    </recommendedName>
</protein>
<dbReference type="PANTHER" id="PTHR47657:SF14">
    <property type="entry name" value="ZN(2)-C6 FUNGAL-TYPE DOMAIN-CONTAINING PROTEIN"/>
    <property type="match status" value="1"/>
</dbReference>
<evidence type="ECO:0000256" key="1">
    <source>
        <dbReference type="ARBA" id="ARBA00023242"/>
    </source>
</evidence>
<evidence type="ECO:0000313" key="5">
    <source>
        <dbReference type="Proteomes" id="UP001175261"/>
    </source>
</evidence>
<accession>A0AA39GD04</accession>
<dbReference type="Proteomes" id="UP001175261">
    <property type="component" value="Unassembled WGS sequence"/>
</dbReference>
<organism evidence="4 5">
    <name type="scientific">Sarocladium strictum</name>
    <name type="common">Black bundle disease fungus</name>
    <name type="synonym">Acremonium strictum</name>
    <dbReference type="NCBI Taxonomy" id="5046"/>
    <lineage>
        <taxon>Eukaryota</taxon>
        <taxon>Fungi</taxon>
        <taxon>Dikarya</taxon>
        <taxon>Ascomycota</taxon>
        <taxon>Pezizomycotina</taxon>
        <taxon>Sordariomycetes</taxon>
        <taxon>Hypocreomycetidae</taxon>
        <taxon>Hypocreales</taxon>
        <taxon>Sarocladiaceae</taxon>
        <taxon>Sarocladium</taxon>
    </lineage>
</organism>
<dbReference type="CDD" id="cd00067">
    <property type="entry name" value="GAL4"/>
    <property type="match status" value="1"/>
</dbReference>
<dbReference type="SUPFAM" id="SSF57701">
    <property type="entry name" value="Zn2/Cys6 DNA-binding domain"/>
    <property type="match status" value="1"/>
</dbReference>
<dbReference type="SMART" id="SM00066">
    <property type="entry name" value="GAL4"/>
    <property type="match status" value="1"/>
</dbReference>
<evidence type="ECO:0000313" key="4">
    <source>
        <dbReference type="EMBL" id="KAK0385073.1"/>
    </source>
</evidence>
<dbReference type="AlphaFoldDB" id="A0AA39GD04"/>
<feature type="region of interest" description="Disordered" evidence="2">
    <location>
        <begin position="90"/>
        <end position="121"/>
    </location>
</feature>
<dbReference type="InterPro" id="IPR036864">
    <property type="entry name" value="Zn2-C6_fun-type_DNA-bd_sf"/>
</dbReference>
<evidence type="ECO:0000256" key="2">
    <source>
        <dbReference type="SAM" id="MobiDB-lite"/>
    </source>
</evidence>
<feature type="compositionally biased region" description="Low complexity" evidence="2">
    <location>
        <begin position="93"/>
        <end position="105"/>
    </location>
</feature>
<comment type="caution">
    <text evidence="4">The sequence shown here is derived from an EMBL/GenBank/DDBJ whole genome shotgun (WGS) entry which is preliminary data.</text>
</comment>
<dbReference type="EMBL" id="JAPDFR010000007">
    <property type="protein sequence ID" value="KAK0385073.1"/>
    <property type="molecule type" value="Genomic_DNA"/>
</dbReference>
<dbReference type="InterPro" id="IPR001138">
    <property type="entry name" value="Zn2Cys6_DnaBD"/>
</dbReference>
<feature type="domain" description="Zn(2)-C6 fungal-type" evidence="3">
    <location>
        <begin position="24"/>
        <end position="54"/>
    </location>
</feature>
<gene>
    <name evidence="4" type="ORF">NLU13_7551</name>
</gene>
<dbReference type="PANTHER" id="PTHR47657">
    <property type="entry name" value="STEROL REGULATORY ELEMENT-BINDING PROTEIN ECM22"/>
    <property type="match status" value="1"/>
</dbReference>
<keyword evidence="1" id="KW-0539">Nucleus</keyword>
<dbReference type="InterPro" id="IPR052400">
    <property type="entry name" value="Zn2-C6_fungal_TF"/>
</dbReference>
<sequence>MEKNTTAPGSRPRLRRAHLKSRRGCRQCKLRRVKCDEVEPCCSQCHRQRITCGFQQHGRVASLPGVPKVPIPRSHQSEAVAQHSLEAILPATSPSSSSSPSPSISEEYGRSAEASLSDPSPVCEASLLTPRQLRYQDQQLRGLMAGGSLDNCLFYYYVNWCAWQTTRDTAAVLSWIVPRLAPASQCLMDATLAFAANELRIQHPGNALFVRASHGYIARAIATQARKLASGITRTNFESLYLTACMIAIHTLLQRRFDSTHSGEEGNITVWFHAWRGLRAITLARPGLYLDSSIACSFPPGGWQNPFKGDVDCSAIHPDLEFLLDALNEEHERRPLDYESHRHALGYISQVLWRPSRPLCVRFLVEARQPFIDSVSRGEQMALLITAVYLSNMQFMPGLEVFMPSVDHDWNLIARLLKPAYRDLLDRGSEVVANTYA</sequence>
<evidence type="ECO:0000259" key="3">
    <source>
        <dbReference type="PROSITE" id="PS50048"/>
    </source>
</evidence>